<dbReference type="RefSeq" id="WP_345174235.1">
    <property type="nucleotide sequence ID" value="NZ_BAABFQ010000005.1"/>
</dbReference>
<name>A0ABW0N2Y1_9ACTN</name>
<dbReference type="InterPro" id="IPR036034">
    <property type="entry name" value="PDZ_sf"/>
</dbReference>
<evidence type="ECO:0000259" key="1">
    <source>
        <dbReference type="PROSITE" id="PS50106"/>
    </source>
</evidence>
<dbReference type="InterPro" id="IPR020568">
    <property type="entry name" value="Ribosomal_Su5_D2-typ_SF"/>
</dbReference>
<organism evidence="2 3">
    <name type="scientific">Nocardioides caricicola</name>
    <dbReference type="NCBI Taxonomy" id="634770"/>
    <lineage>
        <taxon>Bacteria</taxon>
        <taxon>Bacillati</taxon>
        <taxon>Actinomycetota</taxon>
        <taxon>Actinomycetes</taxon>
        <taxon>Propionibacteriales</taxon>
        <taxon>Nocardioidaceae</taxon>
        <taxon>Nocardioides</taxon>
    </lineage>
</organism>
<dbReference type="SUPFAM" id="SSF50156">
    <property type="entry name" value="PDZ domain-like"/>
    <property type="match status" value="1"/>
</dbReference>
<dbReference type="InterPro" id="IPR008269">
    <property type="entry name" value="Lon_proteolytic"/>
</dbReference>
<dbReference type="Pfam" id="PF13180">
    <property type="entry name" value="PDZ_2"/>
    <property type="match status" value="1"/>
</dbReference>
<dbReference type="Pfam" id="PF05362">
    <property type="entry name" value="Lon_C"/>
    <property type="match status" value="1"/>
</dbReference>
<accession>A0ABW0N2Y1</accession>
<proteinExistence type="predicted"/>
<reference evidence="3" key="1">
    <citation type="journal article" date="2019" name="Int. J. Syst. Evol. Microbiol.">
        <title>The Global Catalogue of Microorganisms (GCM) 10K type strain sequencing project: providing services to taxonomists for standard genome sequencing and annotation.</title>
        <authorList>
            <consortium name="The Broad Institute Genomics Platform"/>
            <consortium name="The Broad Institute Genome Sequencing Center for Infectious Disease"/>
            <person name="Wu L."/>
            <person name="Ma J."/>
        </authorList>
    </citation>
    <scope>NUCLEOTIDE SEQUENCE [LARGE SCALE GENOMIC DNA]</scope>
    <source>
        <strain evidence="3">KACC 13778</strain>
    </source>
</reference>
<dbReference type="EMBL" id="JBHSMD010000006">
    <property type="protein sequence ID" value="MFC5495001.1"/>
    <property type="molecule type" value="Genomic_DNA"/>
</dbReference>
<dbReference type="Gene3D" id="3.30.230.10">
    <property type="match status" value="1"/>
</dbReference>
<evidence type="ECO:0000313" key="3">
    <source>
        <dbReference type="Proteomes" id="UP001595956"/>
    </source>
</evidence>
<dbReference type="InterPro" id="IPR001478">
    <property type="entry name" value="PDZ"/>
</dbReference>
<dbReference type="PROSITE" id="PS50106">
    <property type="entry name" value="PDZ"/>
    <property type="match status" value="1"/>
</dbReference>
<gene>
    <name evidence="2" type="ORF">ACFPKY_17955</name>
</gene>
<protein>
    <submittedName>
        <fullName evidence="2">PDZ domain-containing protein</fullName>
    </submittedName>
</protein>
<evidence type="ECO:0000313" key="2">
    <source>
        <dbReference type="EMBL" id="MFC5495001.1"/>
    </source>
</evidence>
<keyword evidence="3" id="KW-1185">Reference proteome</keyword>
<feature type="domain" description="PDZ" evidence="1">
    <location>
        <begin position="118"/>
        <end position="200"/>
    </location>
</feature>
<dbReference type="PANTHER" id="PTHR10046">
    <property type="entry name" value="ATP DEPENDENT LON PROTEASE FAMILY MEMBER"/>
    <property type="match status" value="1"/>
</dbReference>
<dbReference type="SMART" id="SM00228">
    <property type="entry name" value="PDZ"/>
    <property type="match status" value="1"/>
</dbReference>
<sequence length="354" mass="37258">MTQRTVAGVLAVPLLIGLWLAAALHPLPYVTYEPGLTLDVLGTNDQGDEIIEVSGHDVYRDDGQLRMTTVYVSQPLPKGSNNLFELMYDWVSDEDAVYPYDAVYREDETVEQNREEGAAEMTSSQDAATAAALEELGYDVTHPAVVGVVADAPADGELENGDVILEVDDTEVADTAAVAEAVAAAPEGEPVDFLVLRDDQRIEVPVTPEVADGRPQVGIQLGTVVTPDLPVDVTINIDQGIGGPSAGLMFSLGIYDTLTPGSLTGGQVVAGTGTLDATGTVGPIGGIQQKIVGARDAGAQLFLVPPDNCDQAVLAPNDDMRLVRAPTMHSARESIEAWVDDHDADLPSCEKGDA</sequence>
<dbReference type="SUPFAM" id="SSF54211">
    <property type="entry name" value="Ribosomal protein S5 domain 2-like"/>
    <property type="match status" value="1"/>
</dbReference>
<dbReference type="InterPro" id="IPR014721">
    <property type="entry name" value="Ribsml_uS5_D2-typ_fold_subgr"/>
</dbReference>
<dbReference type="InterPro" id="IPR027065">
    <property type="entry name" value="Lon_Prtase"/>
</dbReference>
<dbReference type="Proteomes" id="UP001595956">
    <property type="component" value="Unassembled WGS sequence"/>
</dbReference>
<comment type="caution">
    <text evidence="2">The sequence shown here is derived from an EMBL/GenBank/DDBJ whole genome shotgun (WGS) entry which is preliminary data.</text>
</comment>
<dbReference type="Gene3D" id="2.30.42.10">
    <property type="match status" value="1"/>
</dbReference>